<comment type="caution">
    <text evidence="3">The sequence shown here is derived from an EMBL/GenBank/DDBJ whole genome shotgun (WGS) entry which is preliminary data.</text>
</comment>
<gene>
    <name evidence="3" type="ORF">D5F11_016690</name>
</gene>
<dbReference type="InterPro" id="IPR000326">
    <property type="entry name" value="PAP2/HPO"/>
</dbReference>
<dbReference type="Proteomes" id="UP000287296">
    <property type="component" value="Unassembled WGS sequence"/>
</dbReference>
<dbReference type="CDD" id="cd03392">
    <property type="entry name" value="PAP2_like_2"/>
    <property type="match status" value="1"/>
</dbReference>
<dbReference type="SUPFAM" id="SSF48317">
    <property type="entry name" value="Acid phosphatase/Vanadium-dependent haloperoxidase"/>
    <property type="match status" value="1"/>
</dbReference>
<evidence type="ECO:0000313" key="4">
    <source>
        <dbReference type="Proteomes" id="UP000287296"/>
    </source>
</evidence>
<keyword evidence="1" id="KW-0472">Membrane</keyword>
<feature type="domain" description="Phosphatidic acid phosphatase type 2/haloperoxidase" evidence="2">
    <location>
        <begin position="86"/>
        <end position="200"/>
    </location>
</feature>
<feature type="transmembrane region" description="Helical" evidence="1">
    <location>
        <begin position="159"/>
        <end position="179"/>
    </location>
</feature>
<dbReference type="AlphaFoldDB" id="A0A429X5F9"/>
<proteinExistence type="predicted"/>
<evidence type="ECO:0000313" key="3">
    <source>
        <dbReference type="EMBL" id="RST58665.1"/>
    </source>
</evidence>
<dbReference type="SMART" id="SM00014">
    <property type="entry name" value="acidPPc"/>
    <property type="match status" value="1"/>
</dbReference>
<sequence>MLNEKQLRNILLCAILLLFSFCSIAILVKAQKLSGFDLAAIHFIQGFESKQLTSVMKFFTQLGSFSSVMMIFLLVLVILGLYKSKVKMLIFGVVVLGTPLINEMLKLAFQRSRPHLHRLIEIGGYSFPSGHSMNAASVYGVLVYLLWKHVPGKVGRTVLLSISCLFILMIGVSRIYLGVHYPSDVIAGYLASSFWVIAVIWLFHKYLRRA</sequence>
<dbReference type="RefSeq" id="WP_120117631.1">
    <property type="nucleotide sequence ID" value="NZ_BORI01000015.1"/>
</dbReference>
<feature type="transmembrane region" description="Helical" evidence="1">
    <location>
        <begin position="129"/>
        <end position="147"/>
    </location>
</feature>
<reference evidence="3 4" key="1">
    <citation type="submission" date="2018-12" db="EMBL/GenBank/DDBJ databases">
        <authorList>
            <person name="Sun L."/>
            <person name="Chen Z."/>
        </authorList>
    </citation>
    <scope>NUCLEOTIDE SEQUENCE [LARGE SCALE GENOMIC DNA]</scope>
    <source>
        <strain evidence="3 4">LMG 29736</strain>
    </source>
</reference>
<accession>A0A429X5F9</accession>
<organism evidence="3 4">
    <name type="scientific">Siminovitchia terrae</name>
    <name type="common">Bacillus terrae</name>
    <dbReference type="NCBI Taxonomy" id="1914933"/>
    <lineage>
        <taxon>Bacteria</taxon>
        <taxon>Bacillati</taxon>
        <taxon>Bacillota</taxon>
        <taxon>Bacilli</taxon>
        <taxon>Bacillales</taxon>
        <taxon>Bacillaceae</taxon>
        <taxon>Siminovitchia</taxon>
    </lineage>
</organism>
<dbReference type="PANTHER" id="PTHR14969:SF13">
    <property type="entry name" value="AT30094P"/>
    <property type="match status" value="1"/>
</dbReference>
<keyword evidence="1" id="KW-1133">Transmembrane helix</keyword>
<feature type="transmembrane region" description="Helical" evidence="1">
    <location>
        <begin position="58"/>
        <end position="82"/>
    </location>
</feature>
<evidence type="ECO:0000259" key="2">
    <source>
        <dbReference type="SMART" id="SM00014"/>
    </source>
</evidence>
<dbReference type="PANTHER" id="PTHR14969">
    <property type="entry name" value="SPHINGOSINE-1-PHOSPHATE PHOSPHOHYDROLASE"/>
    <property type="match status" value="1"/>
</dbReference>
<dbReference type="InterPro" id="IPR036938">
    <property type="entry name" value="PAP2/HPO_sf"/>
</dbReference>
<dbReference type="Pfam" id="PF01569">
    <property type="entry name" value="PAP2"/>
    <property type="match status" value="1"/>
</dbReference>
<keyword evidence="1" id="KW-0812">Transmembrane</keyword>
<dbReference type="OrthoDB" id="9789113at2"/>
<protein>
    <submittedName>
        <fullName evidence="3">Phosphatase PAP2 family protein</fullName>
    </submittedName>
</protein>
<evidence type="ECO:0000256" key="1">
    <source>
        <dbReference type="SAM" id="Phobius"/>
    </source>
</evidence>
<dbReference type="EMBL" id="QYTW02000018">
    <property type="protein sequence ID" value="RST58665.1"/>
    <property type="molecule type" value="Genomic_DNA"/>
</dbReference>
<name>A0A429X5F9_SIMTE</name>
<feature type="transmembrane region" description="Helical" evidence="1">
    <location>
        <begin position="89"/>
        <end position="109"/>
    </location>
</feature>
<dbReference type="Gene3D" id="1.20.144.10">
    <property type="entry name" value="Phosphatidic acid phosphatase type 2/haloperoxidase"/>
    <property type="match status" value="2"/>
</dbReference>
<feature type="transmembrane region" description="Helical" evidence="1">
    <location>
        <begin position="185"/>
        <end position="203"/>
    </location>
</feature>